<proteinExistence type="predicted"/>
<gene>
    <name evidence="1" type="ORF">CEXT_602501</name>
</gene>
<evidence type="ECO:0000313" key="2">
    <source>
        <dbReference type="Proteomes" id="UP001054945"/>
    </source>
</evidence>
<keyword evidence="2" id="KW-1185">Reference proteome</keyword>
<dbReference type="Proteomes" id="UP001054945">
    <property type="component" value="Unassembled WGS sequence"/>
</dbReference>
<evidence type="ECO:0000313" key="1">
    <source>
        <dbReference type="EMBL" id="GIY83469.1"/>
    </source>
</evidence>
<organism evidence="1 2">
    <name type="scientific">Caerostris extrusa</name>
    <name type="common">Bark spider</name>
    <name type="synonym">Caerostris bankana</name>
    <dbReference type="NCBI Taxonomy" id="172846"/>
    <lineage>
        <taxon>Eukaryota</taxon>
        <taxon>Metazoa</taxon>
        <taxon>Ecdysozoa</taxon>
        <taxon>Arthropoda</taxon>
        <taxon>Chelicerata</taxon>
        <taxon>Arachnida</taxon>
        <taxon>Araneae</taxon>
        <taxon>Araneomorphae</taxon>
        <taxon>Entelegynae</taxon>
        <taxon>Araneoidea</taxon>
        <taxon>Araneidae</taxon>
        <taxon>Caerostris</taxon>
    </lineage>
</organism>
<accession>A0AAV4WMF7</accession>
<protein>
    <submittedName>
        <fullName evidence="1">Uncharacterized protein</fullName>
    </submittedName>
</protein>
<reference evidence="1 2" key="1">
    <citation type="submission" date="2021-06" db="EMBL/GenBank/DDBJ databases">
        <title>Caerostris extrusa draft genome.</title>
        <authorList>
            <person name="Kono N."/>
            <person name="Arakawa K."/>
        </authorList>
    </citation>
    <scope>NUCLEOTIDE SEQUENCE [LARGE SCALE GENOMIC DNA]</scope>
</reference>
<dbReference type="EMBL" id="BPLR01016390">
    <property type="protein sequence ID" value="GIY83469.1"/>
    <property type="molecule type" value="Genomic_DNA"/>
</dbReference>
<comment type="caution">
    <text evidence="1">The sequence shown here is derived from an EMBL/GenBank/DDBJ whole genome shotgun (WGS) entry which is preliminary data.</text>
</comment>
<dbReference type="AlphaFoldDB" id="A0AAV4WMF7"/>
<name>A0AAV4WMF7_CAEEX</name>
<sequence length="132" mass="15327">MEALANFGTEEEMNIHFQWDGMKMIVVKIIHFKYIIYDKLQIMITIVIHLLHRYAGVTGRLVLYVYGTWFKVDPGLQAVWPPPGPLCCQPACFRNNKPVYLMSTTEVKVSNYVHNFRHLAEIVVALYSVLLR</sequence>